<protein>
    <submittedName>
        <fullName evidence="2">ZP domain-containing protein</fullName>
    </submittedName>
</protein>
<dbReference type="AlphaFoldDB" id="A0A1I7WGE7"/>
<name>A0A1I7WGE7_HETBA</name>
<accession>A0A1I7WGE7</accession>
<evidence type="ECO:0000313" key="2">
    <source>
        <dbReference type="WBParaSite" id="Hba_04031"/>
    </source>
</evidence>
<proteinExistence type="predicted"/>
<keyword evidence="1" id="KW-1185">Reference proteome</keyword>
<dbReference type="WBParaSite" id="Hba_04031">
    <property type="protein sequence ID" value="Hba_04031"/>
    <property type="gene ID" value="Hba_04031"/>
</dbReference>
<organism evidence="1 2">
    <name type="scientific">Heterorhabditis bacteriophora</name>
    <name type="common">Entomopathogenic nematode worm</name>
    <dbReference type="NCBI Taxonomy" id="37862"/>
    <lineage>
        <taxon>Eukaryota</taxon>
        <taxon>Metazoa</taxon>
        <taxon>Ecdysozoa</taxon>
        <taxon>Nematoda</taxon>
        <taxon>Chromadorea</taxon>
        <taxon>Rhabditida</taxon>
        <taxon>Rhabditina</taxon>
        <taxon>Rhabditomorpha</taxon>
        <taxon>Strongyloidea</taxon>
        <taxon>Heterorhabditidae</taxon>
        <taxon>Heterorhabditis</taxon>
    </lineage>
</organism>
<evidence type="ECO:0000313" key="1">
    <source>
        <dbReference type="Proteomes" id="UP000095283"/>
    </source>
</evidence>
<sequence>MFPFVGGLFRSRRHKNLHRSLCFSGKRICVEAASISHMMIFSGHRLAIKISCTLLTNDSPVYVTALSDKLFFDYDDASNTVRSGFDLFVRHTPECGI</sequence>
<dbReference type="Proteomes" id="UP000095283">
    <property type="component" value="Unplaced"/>
</dbReference>
<reference evidence="2" key="1">
    <citation type="submission" date="2016-11" db="UniProtKB">
        <authorList>
            <consortium name="WormBaseParasite"/>
        </authorList>
    </citation>
    <scope>IDENTIFICATION</scope>
</reference>